<keyword evidence="1" id="KW-1133">Transmembrane helix</keyword>
<evidence type="ECO:0000256" key="1">
    <source>
        <dbReference type="SAM" id="Phobius"/>
    </source>
</evidence>
<proteinExistence type="predicted"/>
<accession>A0A8S5RXQ1</accession>
<keyword evidence="1" id="KW-0472">Membrane</keyword>
<feature type="transmembrane region" description="Helical" evidence="1">
    <location>
        <begin position="6"/>
        <end position="29"/>
    </location>
</feature>
<sequence>MFKKEIYTMSIILKFILIAPKSFLSVFFMF</sequence>
<keyword evidence="1" id="KW-0812">Transmembrane</keyword>
<reference evidence="2" key="1">
    <citation type="journal article" date="2021" name="Proc. Natl. Acad. Sci. U.S.A.">
        <title>A Catalog of Tens of Thousands of Viruses from Human Metagenomes Reveals Hidden Associations with Chronic Diseases.</title>
        <authorList>
            <person name="Tisza M.J."/>
            <person name="Buck C.B."/>
        </authorList>
    </citation>
    <scope>NUCLEOTIDE SEQUENCE</scope>
    <source>
        <strain evidence="2">CtWdm1</strain>
    </source>
</reference>
<evidence type="ECO:0000313" key="2">
    <source>
        <dbReference type="EMBL" id="DAF43558.1"/>
    </source>
</evidence>
<organism evidence="2">
    <name type="scientific">Siphoviridae sp. ctWdm1</name>
    <dbReference type="NCBI Taxonomy" id="2827883"/>
    <lineage>
        <taxon>Viruses</taxon>
        <taxon>Duplodnaviria</taxon>
        <taxon>Heunggongvirae</taxon>
        <taxon>Uroviricota</taxon>
        <taxon>Caudoviricetes</taxon>
    </lineage>
</organism>
<dbReference type="EMBL" id="BK032509">
    <property type="protein sequence ID" value="DAF43558.1"/>
    <property type="molecule type" value="Genomic_DNA"/>
</dbReference>
<name>A0A8S5RXQ1_9CAUD</name>
<protein>
    <submittedName>
        <fullName evidence="2">Uncharacterized protein</fullName>
    </submittedName>
</protein>